<dbReference type="Proteomes" id="UP000190328">
    <property type="component" value="Unassembled WGS sequence"/>
</dbReference>
<dbReference type="AlphaFoldDB" id="A0A1T4PF08"/>
<dbReference type="InterPro" id="IPR010064">
    <property type="entry name" value="HK97-gp10_tail"/>
</dbReference>
<gene>
    <name evidence="1" type="ORF">SAMN02745116_01779</name>
</gene>
<reference evidence="1 2" key="1">
    <citation type="submission" date="2017-02" db="EMBL/GenBank/DDBJ databases">
        <authorList>
            <person name="Peterson S.W."/>
        </authorList>
    </citation>
    <scope>NUCLEOTIDE SEQUENCE [LARGE SCALE GENOMIC DNA]</scope>
    <source>
        <strain evidence="1 2">ATCC BAA-1030</strain>
    </source>
</reference>
<dbReference type="Pfam" id="PF04883">
    <property type="entry name" value="HK97-gp10_like"/>
    <property type="match status" value="1"/>
</dbReference>
<organism evidence="1 2">
    <name type="scientific">Pilibacter termitis</name>
    <dbReference type="NCBI Taxonomy" id="263852"/>
    <lineage>
        <taxon>Bacteria</taxon>
        <taxon>Bacillati</taxon>
        <taxon>Bacillota</taxon>
        <taxon>Bacilli</taxon>
        <taxon>Lactobacillales</taxon>
        <taxon>Enterococcaceae</taxon>
        <taxon>Pilibacter</taxon>
    </lineage>
</organism>
<protein>
    <submittedName>
        <fullName evidence="1">Phage protein, HK97 gp10 family</fullName>
    </submittedName>
</protein>
<keyword evidence="2" id="KW-1185">Reference proteome</keyword>
<sequence>MSSGIELKGADEVIKQLEEKLGERKANSVANKALTKAAEVGEQKLKQAVSSFKRTGQTQTEITFKRSRKDSFGVHEASVGWGQGSRWRLEHLNEFGFTRGGIFTRPRGYGVVQNFYNEFKHEAKEIIANEIKKGLK</sequence>
<dbReference type="OrthoDB" id="2242464at2"/>
<dbReference type="NCBIfam" id="TIGR01725">
    <property type="entry name" value="phge_HK97_gp10"/>
    <property type="match status" value="1"/>
</dbReference>
<dbReference type="RefSeq" id="WP_159443278.1">
    <property type="nucleotide sequence ID" value="NZ_FUXI01000020.1"/>
</dbReference>
<proteinExistence type="predicted"/>
<dbReference type="EMBL" id="FUXI01000020">
    <property type="protein sequence ID" value="SJZ89806.1"/>
    <property type="molecule type" value="Genomic_DNA"/>
</dbReference>
<accession>A0A1T4PF08</accession>
<dbReference type="STRING" id="263852.SAMN02745116_01779"/>
<evidence type="ECO:0000313" key="2">
    <source>
        <dbReference type="Proteomes" id="UP000190328"/>
    </source>
</evidence>
<evidence type="ECO:0000313" key="1">
    <source>
        <dbReference type="EMBL" id="SJZ89806.1"/>
    </source>
</evidence>
<name>A0A1T4PF08_9ENTE</name>